<organism evidence="9 10">
    <name type="scientific">Massilia terrae</name>
    <dbReference type="NCBI Taxonomy" id="1811224"/>
    <lineage>
        <taxon>Bacteria</taxon>
        <taxon>Pseudomonadati</taxon>
        <taxon>Pseudomonadota</taxon>
        <taxon>Betaproteobacteria</taxon>
        <taxon>Burkholderiales</taxon>
        <taxon>Oxalobacteraceae</taxon>
        <taxon>Telluria group</taxon>
        <taxon>Massilia</taxon>
    </lineage>
</organism>
<dbReference type="RefSeq" id="WP_258811873.1">
    <property type="nucleotide sequence ID" value="NZ_JANUGU010000003.1"/>
</dbReference>
<accession>A0ABT2CXH3</accession>
<evidence type="ECO:0000313" key="10">
    <source>
        <dbReference type="Proteomes" id="UP001204621"/>
    </source>
</evidence>
<evidence type="ECO:0000259" key="8">
    <source>
        <dbReference type="Pfam" id="PF01794"/>
    </source>
</evidence>
<keyword evidence="7" id="KW-1003">Cell membrane</keyword>
<comment type="cofactor">
    <cofactor evidence="7">
        <name>heme b</name>
        <dbReference type="ChEBI" id="CHEBI:60344"/>
    </cofactor>
    <text evidence="7">Binds 1 heme b (iron(II)-protoporphyrin IX) group per subunit.</text>
</comment>
<keyword evidence="2 7" id="KW-0813">Transport</keyword>
<comment type="subunit">
    <text evidence="7">Heterodimer of a catalytic subunit (MsrP) and a heme-binding subunit (MsrQ).</text>
</comment>
<feature type="transmembrane region" description="Helical" evidence="7">
    <location>
        <begin position="49"/>
        <end position="66"/>
    </location>
</feature>
<feature type="transmembrane region" description="Helical" evidence="7">
    <location>
        <begin position="117"/>
        <end position="137"/>
    </location>
</feature>
<keyword evidence="7" id="KW-0349">Heme</keyword>
<proteinExistence type="inferred from homology"/>
<evidence type="ECO:0000256" key="2">
    <source>
        <dbReference type="ARBA" id="ARBA00022448"/>
    </source>
</evidence>
<comment type="similarity">
    <text evidence="7">Belongs to the MsrQ family.</text>
</comment>
<keyword evidence="7" id="KW-0479">Metal-binding</keyword>
<keyword evidence="3 7" id="KW-0812">Transmembrane</keyword>
<feature type="transmembrane region" description="Helical" evidence="7">
    <location>
        <begin position="149"/>
        <end position="166"/>
    </location>
</feature>
<keyword evidence="5 7" id="KW-0408">Iron</keyword>
<evidence type="ECO:0000256" key="5">
    <source>
        <dbReference type="ARBA" id="ARBA00023004"/>
    </source>
</evidence>
<feature type="transmembrane region" description="Helical" evidence="7">
    <location>
        <begin position="178"/>
        <end position="194"/>
    </location>
</feature>
<dbReference type="EMBL" id="JANUGU010000003">
    <property type="protein sequence ID" value="MCS0658679.1"/>
    <property type="molecule type" value="Genomic_DNA"/>
</dbReference>
<evidence type="ECO:0000256" key="7">
    <source>
        <dbReference type="HAMAP-Rule" id="MF_01207"/>
    </source>
</evidence>
<keyword evidence="6 7" id="KW-0472">Membrane</keyword>
<dbReference type="HAMAP" id="MF_01207">
    <property type="entry name" value="MsrQ"/>
    <property type="match status" value="1"/>
</dbReference>
<dbReference type="PANTHER" id="PTHR36964">
    <property type="entry name" value="PROTEIN-METHIONINE-SULFOXIDE REDUCTASE HEME-BINDING SUBUNIT MSRQ"/>
    <property type="match status" value="1"/>
</dbReference>
<dbReference type="Pfam" id="PF01794">
    <property type="entry name" value="Ferric_reduct"/>
    <property type="match status" value="1"/>
</dbReference>
<keyword evidence="4 7" id="KW-1133">Transmembrane helix</keyword>
<feature type="domain" description="Ferric oxidoreductase" evidence="8">
    <location>
        <begin position="46"/>
        <end position="160"/>
    </location>
</feature>
<sequence length="204" mass="23387">MAFNPTPKQLTIVKVVVFLLALLPITRIALATGEQTNPLEFLTHGTGDWALYLLCTTLAVTPLRKLTGLNWLVRLRRMLGLFTFFYAFLHFTCFIWFDHFFDLHEIWKDVLKRPFITVGFAAFLLLVPLAATSSNAMVRRLGGKRWQGLHRMIYLIAPLAVLHYWWMKAGKHNTGTPMLFAFIVAGLLLIRVFLNRSKVQAARV</sequence>
<feature type="transmembrane region" description="Helical" evidence="7">
    <location>
        <begin position="78"/>
        <end position="97"/>
    </location>
</feature>
<evidence type="ECO:0000313" key="9">
    <source>
        <dbReference type="EMBL" id="MCS0658679.1"/>
    </source>
</evidence>
<comment type="function">
    <text evidence="7">Part of the MsrPQ system that repairs oxidized periplasmic proteins containing methionine sulfoxide residues (Met-O), using respiratory chain electrons. Thus protects these proteins from oxidative-stress damage caused by reactive species of oxygen and chlorine generated by the host defense mechanisms. MsrPQ is essential for the maintenance of envelope integrity under bleach stress, rescuing a wide series of structurally unrelated periplasmic proteins from methionine oxidation. MsrQ provides electrons for reduction to the reductase catalytic subunit MsrP, using the quinone pool of the respiratory chain.</text>
</comment>
<dbReference type="InterPro" id="IPR022837">
    <property type="entry name" value="MsrQ-like"/>
</dbReference>
<comment type="cofactor">
    <cofactor evidence="7">
        <name>FMN</name>
        <dbReference type="ChEBI" id="CHEBI:58210"/>
    </cofactor>
    <text evidence="7">Binds 1 FMN per subunit.</text>
</comment>
<evidence type="ECO:0000256" key="6">
    <source>
        <dbReference type="ARBA" id="ARBA00023136"/>
    </source>
</evidence>
<name>A0ABT2CXH3_9BURK</name>
<comment type="caution">
    <text evidence="9">The sequence shown here is derived from an EMBL/GenBank/DDBJ whole genome shotgun (WGS) entry which is preliminary data.</text>
</comment>
<comment type="subcellular location">
    <subcellularLocation>
        <location evidence="7">Cell membrane</location>
        <topology evidence="7">Multi-pass membrane protein</topology>
    </subcellularLocation>
    <subcellularLocation>
        <location evidence="1">Membrane</location>
        <topology evidence="1">Multi-pass membrane protein</topology>
    </subcellularLocation>
</comment>
<keyword evidence="10" id="KW-1185">Reference proteome</keyword>
<comment type="caution">
    <text evidence="7">Lacks conserved residue(s) required for the propagation of feature annotation.</text>
</comment>
<gene>
    <name evidence="7" type="primary">msrQ</name>
    <name evidence="9" type="ORF">NX778_11440</name>
</gene>
<keyword evidence="7" id="KW-0288">FMN</keyword>
<evidence type="ECO:0000256" key="1">
    <source>
        <dbReference type="ARBA" id="ARBA00004141"/>
    </source>
</evidence>
<dbReference type="Proteomes" id="UP001204621">
    <property type="component" value="Unassembled WGS sequence"/>
</dbReference>
<reference evidence="9 10" key="1">
    <citation type="submission" date="2022-08" db="EMBL/GenBank/DDBJ databases">
        <title>Reclassification of Massilia species as members of the genera Telluria, Duganella, Pseudoduganella, Mokoshia gen. nov. and Zemynaea gen. nov. using orthogonal and non-orthogonal genome-based approaches.</title>
        <authorList>
            <person name="Bowman J.P."/>
        </authorList>
    </citation>
    <scope>NUCLEOTIDE SEQUENCE [LARGE SCALE GENOMIC DNA]</scope>
    <source>
        <strain evidence="9 10">JCM 31606</strain>
    </source>
</reference>
<dbReference type="PANTHER" id="PTHR36964:SF1">
    <property type="entry name" value="PROTEIN-METHIONINE-SULFOXIDE REDUCTASE HEME-BINDING SUBUNIT MSRQ"/>
    <property type="match status" value="1"/>
</dbReference>
<keyword evidence="7" id="KW-0285">Flavoprotein</keyword>
<dbReference type="InterPro" id="IPR013130">
    <property type="entry name" value="Fe3_Rdtase_TM_dom"/>
</dbReference>
<evidence type="ECO:0000256" key="4">
    <source>
        <dbReference type="ARBA" id="ARBA00022989"/>
    </source>
</evidence>
<evidence type="ECO:0000256" key="3">
    <source>
        <dbReference type="ARBA" id="ARBA00022692"/>
    </source>
</evidence>
<protein>
    <recommendedName>
        <fullName evidence="7">Protein-methionine-sulfoxide reductase heme-binding subunit MsrQ</fullName>
    </recommendedName>
    <alternativeName>
        <fullName evidence="7">Flavocytochrome MsrQ</fullName>
    </alternativeName>
</protein>
<keyword evidence="7" id="KW-0249">Electron transport</keyword>